<accession>J9G9U4</accession>
<organism evidence="2">
    <name type="scientific">gut metagenome</name>
    <dbReference type="NCBI Taxonomy" id="749906"/>
    <lineage>
        <taxon>unclassified sequences</taxon>
        <taxon>metagenomes</taxon>
        <taxon>organismal metagenomes</taxon>
    </lineage>
</organism>
<gene>
    <name evidence="2" type="ORF">EVA_15669</name>
</gene>
<keyword evidence="1" id="KW-0472">Membrane</keyword>
<reference evidence="2" key="1">
    <citation type="journal article" date="2012" name="PLoS ONE">
        <title>Gene sets for utilization of primary and secondary nutrition supplies in the distal gut of endangered iberian lynx.</title>
        <authorList>
            <person name="Alcaide M."/>
            <person name="Messina E."/>
            <person name="Richter M."/>
            <person name="Bargiela R."/>
            <person name="Peplies J."/>
            <person name="Huws S.A."/>
            <person name="Newbold C.J."/>
            <person name="Golyshin P.N."/>
            <person name="Simon M.A."/>
            <person name="Lopez G."/>
            <person name="Yakimov M.M."/>
            <person name="Ferrer M."/>
        </authorList>
    </citation>
    <scope>NUCLEOTIDE SEQUENCE</scope>
</reference>
<sequence length="78" mass="8875">MRDDGKGAPPFDLLAHIGHKDFLLYTSVILWIIYTLLLLYIQRRLWQEGIPQNPAVLAKKAACKGCPDFVQGLLEFFS</sequence>
<feature type="transmembrane region" description="Helical" evidence="1">
    <location>
        <begin position="22"/>
        <end position="41"/>
    </location>
</feature>
<comment type="caution">
    <text evidence="2">The sequence shown here is derived from an EMBL/GenBank/DDBJ whole genome shotgun (WGS) entry which is preliminary data.</text>
</comment>
<name>J9G9U4_9ZZZZ</name>
<dbReference type="EMBL" id="AMCI01005389">
    <property type="protein sequence ID" value="EJW96224.1"/>
    <property type="molecule type" value="Genomic_DNA"/>
</dbReference>
<evidence type="ECO:0000256" key="1">
    <source>
        <dbReference type="SAM" id="Phobius"/>
    </source>
</evidence>
<keyword evidence="1" id="KW-0812">Transmembrane</keyword>
<proteinExistence type="predicted"/>
<dbReference type="AlphaFoldDB" id="J9G9U4"/>
<keyword evidence="1" id="KW-1133">Transmembrane helix</keyword>
<protein>
    <submittedName>
        <fullName evidence="2">Uncharacterized protein</fullName>
    </submittedName>
</protein>
<evidence type="ECO:0000313" key="2">
    <source>
        <dbReference type="EMBL" id="EJW96224.1"/>
    </source>
</evidence>